<dbReference type="PANTHER" id="PTHR46796:SF15">
    <property type="entry name" value="BLL1074 PROTEIN"/>
    <property type="match status" value="1"/>
</dbReference>
<protein>
    <submittedName>
        <fullName evidence="5">Helix-turn-helix domain-containing protein</fullName>
    </submittedName>
</protein>
<feature type="domain" description="HTH araC/xylS-type" evidence="4">
    <location>
        <begin position="161"/>
        <end position="263"/>
    </location>
</feature>
<dbReference type="Pfam" id="PF12833">
    <property type="entry name" value="HTH_18"/>
    <property type="match status" value="1"/>
</dbReference>
<accession>A0ABV6QXA5</accession>
<evidence type="ECO:0000313" key="6">
    <source>
        <dbReference type="Proteomes" id="UP001589890"/>
    </source>
</evidence>
<keyword evidence="1" id="KW-0805">Transcription regulation</keyword>
<name>A0ABV6QXA5_9ACTN</name>
<evidence type="ECO:0000313" key="5">
    <source>
        <dbReference type="EMBL" id="MFC0629265.1"/>
    </source>
</evidence>
<dbReference type="PROSITE" id="PS01124">
    <property type="entry name" value="HTH_ARAC_FAMILY_2"/>
    <property type="match status" value="1"/>
</dbReference>
<dbReference type="EMBL" id="JBHLTC010000049">
    <property type="protein sequence ID" value="MFC0629265.1"/>
    <property type="molecule type" value="Genomic_DNA"/>
</dbReference>
<gene>
    <name evidence="5" type="ORF">ACFFGN_34690</name>
</gene>
<dbReference type="Proteomes" id="UP001589890">
    <property type="component" value="Unassembled WGS sequence"/>
</dbReference>
<dbReference type="SUPFAM" id="SSF46689">
    <property type="entry name" value="Homeodomain-like"/>
    <property type="match status" value="1"/>
</dbReference>
<reference evidence="5 6" key="1">
    <citation type="submission" date="2024-09" db="EMBL/GenBank/DDBJ databases">
        <authorList>
            <person name="Sun Q."/>
            <person name="Mori K."/>
        </authorList>
    </citation>
    <scope>NUCLEOTIDE SEQUENCE [LARGE SCALE GENOMIC DNA]</scope>
    <source>
        <strain evidence="5 6">CGMCC 1.15906</strain>
    </source>
</reference>
<dbReference type="SMART" id="SM00342">
    <property type="entry name" value="HTH_ARAC"/>
    <property type="match status" value="1"/>
</dbReference>
<keyword evidence="3" id="KW-0804">Transcription</keyword>
<proteinExistence type="predicted"/>
<keyword evidence="2" id="KW-0238">DNA-binding</keyword>
<dbReference type="PANTHER" id="PTHR46796">
    <property type="entry name" value="HTH-TYPE TRANSCRIPTIONAL ACTIVATOR RHAS-RELATED"/>
    <property type="match status" value="1"/>
</dbReference>
<dbReference type="InterPro" id="IPR018060">
    <property type="entry name" value="HTH_AraC"/>
</dbReference>
<evidence type="ECO:0000256" key="3">
    <source>
        <dbReference type="ARBA" id="ARBA00023163"/>
    </source>
</evidence>
<keyword evidence="6" id="KW-1185">Reference proteome</keyword>
<evidence type="ECO:0000256" key="2">
    <source>
        <dbReference type="ARBA" id="ARBA00023125"/>
    </source>
</evidence>
<evidence type="ECO:0000259" key="4">
    <source>
        <dbReference type="PROSITE" id="PS01124"/>
    </source>
</evidence>
<dbReference type="Gene3D" id="1.10.10.60">
    <property type="entry name" value="Homeodomain-like"/>
    <property type="match status" value="1"/>
</dbReference>
<dbReference type="InterPro" id="IPR050204">
    <property type="entry name" value="AraC_XylS_family_regulators"/>
</dbReference>
<sequence>MAPEFELRGRSATPALRPFVAELVGYAYSGDPPALHRGLPSQFLTVVISLDEPLGVAWPGAPVDKFDMLISGLHSRAVAIGDSPNRSGIQLALTPAGARALFGVPAGELGSIVVDLDALLGRPAKQLADQLQAIPAWEQRFDRIEGLLLEQDPGRVSDGLRPELGWAWRRLRESAGAISVQELAQEVGWSRRHLTDRFSQEFGLAPKVAARVLRFERAVVRLKRKPRTKLADLAADLGYADQAHLTREWHALAGCSPRQWMIEELPFVQDDQAGTEHSGRHEH</sequence>
<dbReference type="RefSeq" id="WP_380057047.1">
    <property type="nucleotide sequence ID" value="NZ_JBHLTC010000049.1"/>
</dbReference>
<dbReference type="InterPro" id="IPR009057">
    <property type="entry name" value="Homeodomain-like_sf"/>
</dbReference>
<comment type="caution">
    <text evidence="5">The sequence shown here is derived from an EMBL/GenBank/DDBJ whole genome shotgun (WGS) entry which is preliminary data.</text>
</comment>
<organism evidence="5 6">
    <name type="scientific">Kribbella deserti</name>
    <dbReference type="NCBI Taxonomy" id="1926257"/>
    <lineage>
        <taxon>Bacteria</taxon>
        <taxon>Bacillati</taxon>
        <taxon>Actinomycetota</taxon>
        <taxon>Actinomycetes</taxon>
        <taxon>Propionibacteriales</taxon>
        <taxon>Kribbellaceae</taxon>
        <taxon>Kribbella</taxon>
    </lineage>
</organism>
<evidence type="ECO:0000256" key="1">
    <source>
        <dbReference type="ARBA" id="ARBA00023015"/>
    </source>
</evidence>